<dbReference type="SMART" id="SM00382">
    <property type="entry name" value="AAA"/>
    <property type="match status" value="1"/>
</dbReference>
<dbReference type="GO" id="GO:0008643">
    <property type="term" value="P:carbohydrate transport"/>
    <property type="evidence" value="ECO:0007669"/>
    <property type="project" value="InterPro"/>
</dbReference>
<comment type="caution">
    <text evidence="8">The sequence shown here is derived from an EMBL/GenBank/DDBJ whole genome shotgun (WGS) entry which is preliminary data.</text>
</comment>
<evidence type="ECO:0000256" key="5">
    <source>
        <dbReference type="ARBA" id="ARBA00022967"/>
    </source>
</evidence>
<dbReference type="SUPFAM" id="SSF52540">
    <property type="entry name" value="P-loop containing nucleoside triphosphate hydrolases"/>
    <property type="match status" value="1"/>
</dbReference>
<organism evidence="8">
    <name type="scientific">marine sediment metagenome</name>
    <dbReference type="NCBI Taxonomy" id="412755"/>
    <lineage>
        <taxon>unclassified sequences</taxon>
        <taxon>metagenomes</taxon>
        <taxon>ecological metagenomes</taxon>
    </lineage>
</organism>
<dbReference type="FunFam" id="3.40.50.300:FF:000042">
    <property type="entry name" value="Maltose/maltodextrin ABC transporter, ATP-binding protein"/>
    <property type="match status" value="1"/>
</dbReference>
<dbReference type="PANTHER" id="PTHR43875">
    <property type="entry name" value="MALTODEXTRIN IMPORT ATP-BINDING PROTEIN MSMX"/>
    <property type="match status" value="1"/>
</dbReference>
<dbReference type="EMBL" id="BARW01017386">
    <property type="protein sequence ID" value="GAJ01574.1"/>
    <property type="molecule type" value="Genomic_DNA"/>
</dbReference>
<keyword evidence="6" id="KW-0472">Membrane</keyword>
<reference evidence="8" key="1">
    <citation type="journal article" date="2014" name="Front. Microbiol.">
        <title>High frequency of phylogenetically diverse reductive dehalogenase-homologous genes in deep subseafloor sedimentary metagenomes.</title>
        <authorList>
            <person name="Kawai M."/>
            <person name="Futagami T."/>
            <person name="Toyoda A."/>
            <person name="Takaki Y."/>
            <person name="Nishi S."/>
            <person name="Hori S."/>
            <person name="Arai W."/>
            <person name="Tsubouchi T."/>
            <person name="Morono Y."/>
            <person name="Uchiyama I."/>
            <person name="Ito T."/>
            <person name="Fujiyama A."/>
            <person name="Inagaki F."/>
            <person name="Takami H."/>
        </authorList>
    </citation>
    <scope>NUCLEOTIDE SEQUENCE</scope>
    <source>
        <strain evidence="8">Expedition CK06-06</strain>
    </source>
</reference>
<evidence type="ECO:0000256" key="3">
    <source>
        <dbReference type="ARBA" id="ARBA00022741"/>
    </source>
</evidence>
<dbReference type="Gene3D" id="3.40.50.300">
    <property type="entry name" value="P-loop containing nucleotide triphosphate hydrolases"/>
    <property type="match status" value="1"/>
</dbReference>
<keyword evidence="3" id="KW-0547">Nucleotide-binding</keyword>
<evidence type="ECO:0000259" key="7">
    <source>
        <dbReference type="PROSITE" id="PS50893"/>
    </source>
</evidence>
<evidence type="ECO:0000256" key="6">
    <source>
        <dbReference type="ARBA" id="ARBA00023136"/>
    </source>
</evidence>
<dbReference type="GO" id="GO:0016887">
    <property type="term" value="F:ATP hydrolysis activity"/>
    <property type="evidence" value="ECO:0007669"/>
    <property type="project" value="InterPro"/>
</dbReference>
<sequence length="215" mass="23932">MAEIVLKNIVKRFGDLIAVNDLSLNISDKEFLVLLGPSGCGKTTTLRCISGLETPDEGKILIGGEDVTIKRASQRDIAFVFQLYALYPHMTAYGNIAFPLMTQRFNKKKIEEEVNKAAEILQIKHILNKRPKELSGGDMQRVALGRAIVRRPKAFLLDEPIGTLDAKFREEMRAELKGLHVDIGATTVYVTHDHVEAMSMGDRIAVMDLGVLQQL</sequence>
<dbReference type="CDD" id="cd03301">
    <property type="entry name" value="ABC_MalK_N"/>
    <property type="match status" value="1"/>
</dbReference>
<dbReference type="PROSITE" id="PS50893">
    <property type="entry name" value="ABC_TRANSPORTER_2"/>
    <property type="match status" value="1"/>
</dbReference>
<evidence type="ECO:0000256" key="1">
    <source>
        <dbReference type="ARBA" id="ARBA00022448"/>
    </source>
</evidence>
<dbReference type="GO" id="GO:0140359">
    <property type="term" value="F:ABC-type transporter activity"/>
    <property type="evidence" value="ECO:0007669"/>
    <property type="project" value="InterPro"/>
</dbReference>
<protein>
    <recommendedName>
        <fullName evidence="7">ABC transporter domain-containing protein</fullName>
    </recommendedName>
</protein>
<name>X1T8I2_9ZZZZ</name>
<evidence type="ECO:0000313" key="8">
    <source>
        <dbReference type="EMBL" id="GAJ01574.1"/>
    </source>
</evidence>
<keyword evidence="2" id="KW-1003">Cell membrane</keyword>
<dbReference type="InterPro" id="IPR017871">
    <property type="entry name" value="ABC_transporter-like_CS"/>
</dbReference>
<proteinExistence type="predicted"/>
<keyword evidence="5" id="KW-1278">Translocase</keyword>
<dbReference type="GO" id="GO:0005524">
    <property type="term" value="F:ATP binding"/>
    <property type="evidence" value="ECO:0007669"/>
    <property type="project" value="UniProtKB-KW"/>
</dbReference>
<evidence type="ECO:0000256" key="2">
    <source>
        <dbReference type="ARBA" id="ARBA00022475"/>
    </source>
</evidence>
<feature type="domain" description="ABC transporter" evidence="7">
    <location>
        <begin position="4"/>
        <end position="215"/>
    </location>
</feature>
<keyword evidence="1" id="KW-0813">Transport</keyword>
<evidence type="ECO:0000256" key="4">
    <source>
        <dbReference type="ARBA" id="ARBA00022840"/>
    </source>
</evidence>
<dbReference type="PROSITE" id="PS00211">
    <property type="entry name" value="ABC_TRANSPORTER_1"/>
    <property type="match status" value="1"/>
</dbReference>
<dbReference type="AlphaFoldDB" id="X1T8I2"/>
<accession>X1T8I2</accession>
<dbReference type="PANTHER" id="PTHR43875:SF15">
    <property type="entry name" value="TREHALOSE IMPORT ATP-BINDING PROTEIN SUGC"/>
    <property type="match status" value="1"/>
</dbReference>
<gene>
    <name evidence="8" type="ORF">S12H4_30054</name>
</gene>
<dbReference type="InterPro" id="IPR003439">
    <property type="entry name" value="ABC_transporter-like_ATP-bd"/>
</dbReference>
<feature type="non-terminal residue" evidence="8">
    <location>
        <position position="215"/>
    </location>
</feature>
<keyword evidence="4" id="KW-0067">ATP-binding</keyword>
<dbReference type="Pfam" id="PF00005">
    <property type="entry name" value="ABC_tran"/>
    <property type="match status" value="1"/>
</dbReference>
<dbReference type="InterPro" id="IPR047641">
    <property type="entry name" value="ABC_transpr_MalK/UgpC-like"/>
</dbReference>
<dbReference type="InterPro" id="IPR027417">
    <property type="entry name" value="P-loop_NTPase"/>
</dbReference>
<dbReference type="InterPro" id="IPR015855">
    <property type="entry name" value="ABC_transpr_MalK-like"/>
</dbReference>
<dbReference type="GO" id="GO:0055052">
    <property type="term" value="C:ATP-binding cassette (ABC) transporter complex, substrate-binding subunit-containing"/>
    <property type="evidence" value="ECO:0007669"/>
    <property type="project" value="TreeGrafter"/>
</dbReference>
<dbReference type="InterPro" id="IPR003593">
    <property type="entry name" value="AAA+_ATPase"/>
</dbReference>